<dbReference type="RefSeq" id="WP_219963964.1">
    <property type="nucleotide sequence ID" value="NZ_JAGFNZ010000001.1"/>
</dbReference>
<evidence type="ECO:0000313" key="2">
    <source>
        <dbReference type="Proteomes" id="UP000719942"/>
    </source>
</evidence>
<dbReference type="InterPro" id="IPR036866">
    <property type="entry name" value="RibonucZ/Hydroxyglut_hydro"/>
</dbReference>
<dbReference type="Proteomes" id="UP000719942">
    <property type="component" value="Unassembled WGS sequence"/>
</dbReference>
<evidence type="ECO:0000313" key="1">
    <source>
        <dbReference type="EMBL" id="MBW7571560.1"/>
    </source>
</evidence>
<keyword evidence="2" id="KW-1185">Reference proteome</keyword>
<reference evidence="1 2" key="1">
    <citation type="submission" date="2021-03" db="EMBL/GenBank/DDBJ databases">
        <title>Caproiciproducens sp. nov. isolated from feces of cow.</title>
        <authorList>
            <person name="Choi J.-Y."/>
        </authorList>
    </citation>
    <scope>NUCLEOTIDE SEQUENCE [LARGE SCALE GENOMIC DNA]</scope>
    <source>
        <strain evidence="1 2">AGMB10547</strain>
    </source>
</reference>
<protein>
    <recommendedName>
        <fullName evidence="3">Metallo-beta-lactamase domain-containing protein</fullName>
    </recommendedName>
</protein>
<dbReference type="EMBL" id="JAGFNZ010000001">
    <property type="protein sequence ID" value="MBW7571560.1"/>
    <property type="molecule type" value="Genomic_DNA"/>
</dbReference>
<comment type="caution">
    <text evidence="1">The sequence shown here is derived from an EMBL/GenBank/DDBJ whole genome shotgun (WGS) entry which is preliminary data.</text>
</comment>
<dbReference type="SUPFAM" id="SSF56281">
    <property type="entry name" value="Metallo-hydrolase/oxidoreductase"/>
    <property type="match status" value="1"/>
</dbReference>
<accession>A0ABS7DJU3</accession>
<gene>
    <name evidence="1" type="ORF">J5W02_01930</name>
</gene>
<sequence length="447" mass="49383">MRSVELHQMNRGECVVLRGVEKNILMVDCGEPACGVSGLMKRYAAVTARGLLLTHWHEDGLLALDRILRVNPDYFHRIYLPASPCDKRGRPLMLEFALFAHVFQEEREGVFDLNTAVLRLFPVLSGKVGAGRITALQADRSFRFDGVEYDVLWPAEKAFPFTDLFSSAVENMNVCLSSPFLPGAAQEFLKLKEEFCAAYTACCRTLPMEQTSVDRMTEFYNRIEKMIPRLRALPPAQDIKEILGRPTTQAAYAFECRAASVIFHNRRKSEASTDDILMTGAAEPESMDAVSSRLYGGYYILKAPRHGAAGAWSHIFGEISAAHILIIHGNNREQEEIAGEYIDLPGIRHCTDSTGCPWLQSSGCSCNRMSCCYDLPRPGLTIKCLFCQGPEAVAPSATEGVSKHNLPERIAVGACRPHGPACKILVISSTGARSCLCDGKPANINWM</sequence>
<dbReference type="Gene3D" id="3.60.15.10">
    <property type="entry name" value="Ribonuclease Z/Hydroxyacylglutathione hydrolase-like"/>
    <property type="match status" value="1"/>
</dbReference>
<name>A0ABS7DJU3_9FIRM</name>
<organism evidence="1 2">
    <name type="scientific">Caproiciproducens faecalis</name>
    <dbReference type="NCBI Taxonomy" id="2820301"/>
    <lineage>
        <taxon>Bacteria</taxon>
        <taxon>Bacillati</taxon>
        <taxon>Bacillota</taxon>
        <taxon>Clostridia</taxon>
        <taxon>Eubacteriales</taxon>
        <taxon>Acutalibacteraceae</taxon>
        <taxon>Caproiciproducens</taxon>
    </lineage>
</organism>
<evidence type="ECO:0008006" key="3">
    <source>
        <dbReference type="Google" id="ProtNLM"/>
    </source>
</evidence>
<proteinExistence type="predicted"/>